<accession>A0A1B6G502</accession>
<evidence type="ECO:0000256" key="1">
    <source>
        <dbReference type="SAM" id="MobiDB-lite"/>
    </source>
</evidence>
<protein>
    <submittedName>
        <fullName evidence="2">Uncharacterized protein</fullName>
    </submittedName>
</protein>
<name>A0A1B6G502_9HEMI</name>
<sequence length="135" mass="15091">MEASSILSSVNGSSKNITENSTLNEQEKLHQFEHALTVMNLIESRLTFVKAKLKEGIHQRRNSVTQTCMDITHISKNSKTKLDELWSAVENLQIKTAGLKAIVSNIIGLQLLSSQNQDNQQLSVFGNRELSQNIL</sequence>
<reference evidence="2" key="1">
    <citation type="submission" date="2015-11" db="EMBL/GenBank/DDBJ databases">
        <title>De novo transcriptome assembly of four potential Pierce s Disease insect vectors from Arizona vineyards.</title>
        <authorList>
            <person name="Tassone E.E."/>
        </authorList>
    </citation>
    <scope>NUCLEOTIDE SEQUENCE</scope>
</reference>
<evidence type="ECO:0000313" key="2">
    <source>
        <dbReference type="EMBL" id="JAS57383.1"/>
    </source>
</evidence>
<feature type="region of interest" description="Disordered" evidence="1">
    <location>
        <begin position="1"/>
        <end position="22"/>
    </location>
</feature>
<proteinExistence type="predicted"/>
<gene>
    <name evidence="2" type="ORF">g.17249</name>
</gene>
<feature type="non-terminal residue" evidence="2">
    <location>
        <position position="135"/>
    </location>
</feature>
<organism evidence="2">
    <name type="scientific">Cuerna arida</name>
    <dbReference type="NCBI Taxonomy" id="1464854"/>
    <lineage>
        <taxon>Eukaryota</taxon>
        <taxon>Metazoa</taxon>
        <taxon>Ecdysozoa</taxon>
        <taxon>Arthropoda</taxon>
        <taxon>Hexapoda</taxon>
        <taxon>Insecta</taxon>
        <taxon>Pterygota</taxon>
        <taxon>Neoptera</taxon>
        <taxon>Paraneoptera</taxon>
        <taxon>Hemiptera</taxon>
        <taxon>Auchenorrhyncha</taxon>
        <taxon>Membracoidea</taxon>
        <taxon>Cicadellidae</taxon>
        <taxon>Cicadellinae</taxon>
        <taxon>Proconiini</taxon>
        <taxon>Cuerna</taxon>
    </lineage>
</organism>
<dbReference type="AlphaFoldDB" id="A0A1B6G502"/>
<dbReference type="EMBL" id="GECZ01012386">
    <property type="protein sequence ID" value="JAS57383.1"/>
    <property type="molecule type" value="Transcribed_RNA"/>
</dbReference>